<dbReference type="Pfam" id="PF02518">
    <property type="entry name" value="HATPase_c"/>
    <property type="match status" value="1"/>
</dbReference>
<keyword evidence="11" id="KW-0472">Membrane</keyword>
<comment type="catalytic activity">
    <reaction evidence="1">
        <text>ATP + protein L-histidine = ADP + protein N-phospho-L-histidine.</text>
        <dbReference type="EC" id="2.7.13.3"/>
    </reaction>
</comment>
<keyword evidence="6 11" id="KW-0812">Transmembrane</keyword>
<comment type="caution">
    <text evidence="14">The sequence shown here is derived from an EMBL/GenBank/DDBJ whole genome shotgun (WGS) entry which is preliminary data.</text>
</comment>
<dbReference type="RefSeq" id="WP_246126630.1">
    <property type="nucleotide sequence ID" value="NZ_BIFH01000016.1"/>
</dbReference>
<evidence type="ECO:0000259" key="13">
    <source>
        <dbReference type="PROSITE" id="PS50885"/>
    </source>
</evidence>
<dbReference type="InterPro" id="IPR036097">
    <property type="entry name" value="HisK_dim/P_sf"/>
</dbReference>
<evidence type="ECO:0000256" key="9">
    <source>
        <dbReference type="ARBA" id="ARBA00023012"/>
    </source>
</evidence>
<dbReference type="SMART" id="SM00304">
    <property type="entry name" value="HAMP"/>
    <property type="match status" value="1"/>
</dbReference>
<dbReference type="CDD" id="cd06225">
    <property type="entry name" value="HAMP"/>
    <property type="match status" value="1"/>
</dbReference>
<feature type="domain" description="HAMP" evidence="13">
    <location>
        <begin position="214"/>
        <end position="266"/>
    </location>
</feature>
<dbReference type="SUPFAM" id="SSF158472">
    <property type="entry name" value="HAMP domain-like"/>
    <property type="match status" value="1"/>
</dbReference>
<keyword evidence="8 11" id="KW-1133">Transmembrane helix</keyword>
<comment type="subcellular location">
    <subcellularLocation>
        <location evidence="2">Cell membrane</location>
    </subcellularLocation>
</comment>
<feature type="transmembrane region" description="Helical" evidence="11">
    <location>
        <begin position="29"/>
        <end position="49"/>
    </location>
</feature>
<reference evidence="14 15" key="1">
    <citation type="submission" date="2018-12" db="EMBL/GenBank/DDBJ databases">
        <title>Draft genome sequence of Embleya hyalina NBRC 13850T.</title>
        <authorList>
            <person name="Komaki H."/>
            <person name="Hosoyama A."/>
            <person name="Kimura A."/>
            <person name="Ichikawa N."/>
            <person name="Tamura T."/>
        </authorList>
    </citation>
    <scope>NUCLEOTIDE SEQUENCE [LARGE SCALE GENOMIC DNA]</scope>
    <source>
        <strain evidence="14 15">NBRC 13850</strain>
    </source>
</reference>
<dbReference type="Gene3D" id="1.10.287.130">
    <property type="match status" value="1"/>
</dbReference>
<keyword evidence="9" id="KW-0902">Two-component regulatory system</keyword>
<dbReference type="InterPro" id="IPR003594">
    <property type="entry name" value="HATPase_dom"/>
</dbReference>
<dbReference type="GO" id="GO:0007234">
    <property type="term" value="P:osmosensory signaling via phosphorelay pathway"/>
    <property type="evidence" value="ECO:0007669"/>
    <property type="project" value="TreeGrafter"/>
</dbReference>
<dbReference type="Gene3D" id="6.10.340.10">
    <property type="match status" value="1"/>
</dbReference>
<dbReference type="InterPro" id="IPR036890">
    <property type="entry name" value="HATPase_C_sf"/>
</dbReference>
<evidence type="ECO:0000259" key="12">
    <source>
        <dbReference type="PROSITE" id="PS50109"/>
    </source>
</evidence>
<dbReference type="GO" id="GO:0005524">
    <property type="term" value="F:ATP binding"/>
    <property type="evidence" value="ECO:0007669"/>
    <property type="project" value="UniProtKB-KW"/>
</dbReference>
<evidence type="ECO:0000256" key="4">
    <source>
        <dbReference type="ARBA" id="ARBA00022553"/>
    </source>
</evidence>
<keyword evidence="15" id="KW-1185">Reference proteome</keyword>
<accession>A0A401YK96</accession>
<dbReference type="InterPro" id="IPR050351">
    <property type="entry name" value="BphY/WalK/GraS-like"/>
</dbReference>
<evidence type="ECO:0000256" key="10">
    <source>
        <dbReference type="ARBA" id="ARBA00039401"/>
    </source>
</evidence>
<dbReference type="CDD" id="cd00075">
    <property type="entry name" value="HATPase"/>
    <property type="match status" value="1"/>
</dbReference>
<evidence type="ECO:0000256" key="6">
    <source>
        <dbReference type="ARBA" id="ARBA00022692"/>
    </source>
</evidence>
<keyword evidence="5" id="KW-0808">Transferase</keyword>
<dbReference type="SUPFAM" id="SSF55874">
    <property type="entry name" value="ATPase domain of HSP90 chaperone/DNA topoisomerase II/histidine kinase"/>
    <property type="match status" value="1"/>
</dbReference>
<feature type="transmembrane region" description="Helical" evidence="11">
    <location>
        <begin position="198"/>
        <end position="217"/>
    </location>
</feature>
<evidence type="ECO:0000313" key="14">
    <source>
        <dbReference type="EMBL" id="GCD95016.1"/>
    </source>
</evidence>
<dbReference type="PANTHER" id="PTHR42878">
    <property type="entry name" value="TWO-COMPONENT HISTIDINE KINASE"/>
    <property type="match status" value="1"/>
</dbReference>
<dbReference type="PRINTS" id="PR00344">
    <property type="entry name" value="BCTRLSENSOR"/>
</dbReference>
<dbReference type="GO" id="GO:0030295">
    <property type="term" value="F:protein kinase activator activity"/>
    <property type="evidence" value="ECO:0007669"/>
    <property type="project" value="TreeGrafter"/>
</dbReference>
<dbReference type="SMART" id="SM00388">
    <property type="entry name" value="HisKA"/>
    <property type="match status" value="1"/>
</dbReference>
<dbReference type="SUPFAM" id="SSF47384">
    <property type="entry name" value="Homodimeric domain of signal transducing histidine kinase"/>
    <property type="match status" value="1"/>
</dbReference>
<dbReference type="PANTHER" id="PTHR42878:SF12">
    <property type="entry name" value="SENSOR HISTIDINE KINASE YCBM"/>
    <property type="match status" value="1"/>
</dbReference>
<name>A0A401YK96_9ACTN</name>
<dbReference type="SMART" id="SM00387">
    <property type="entry name" value="HATPase_c"/>
    <property type="match status" value="1"/>
</dbReference>
<dbReference type="EC" id="2.7.13.3" evidence="3"/>
<dbReference type="Proteomes" id="UP000286931">
    <property type="component" value="Unassembled WGS sequence"/>
</dbReference>
<evidence type="ECO:0000256" key="11">
    <source>
        <dbReference type="SAM" id="Phobius"/>
    </source>
</evidence>
<dbReference type="GO" id="GO:0005886">
    <property type="term" value="C:plasma membrane"/>
    <property type="evidence" value="ECO:0007669"/>
    <property type="project" value="UniProtKB-SubCell"/>
</dbReference>
<keyword evidence="7 14" id="KW-0418">Kinase</keyword>
<dbReference type="PROSITE" id="PS50109">
    <property type="entry name" value="HIS_KIN"/>
    <property type="match status" value="1"/>
</dbReference>
<proteinExistence type="predicted"/>
<evidence type="ECO:0000256" key="7">
    <source>
        <dbReference type="ARBA" id="ARBA00022777"/>
    </source>
</evidence>
<sequence>MIGSGAVLRGLRATPRAVLRGLRGLRVRLAAACLLVAMFAALTTAALTYREARGAMLQRAQDSTVHSVRDRVQTVARLTPFPPDQAALERIAALVDPRTRTDHWAVAVGFRDLWATTNRDFGPSEIPTELRDTVATRTATAFQRVHRNGRVLLAVGVPIAFSGPGRTTASGVEVYVMTPMQTQVQEEAALVRAARNGAIPAVLAALVLALIVAGGVLRPVRALQRATRRLARGRLDTRLQVKGGDELAELAQDFNHTAAALEEHDARLRRLEARARAFAADVSHELRTPLAAMTAVTDVLDEDAAAEQLNPDTAAALRLISSETGKLTRLVDDLMEISRFDARAAALHVDELDMAEAVRRCLAARGWRDAVATRLPEGIRAEVDPRRLDVVVANLVGNALRHGAPPVEVALAAERRDDGDWVVLTVADRGPGLAAETLDRVFERFFKADAARTRSSGSGLGMAITLENVRLHDGLIRAANRPDGGAEFTVELPRHARVGAEGREDG</sequence>
<dbReference type="InterPro" id="IPR003661">
    <property type="entry name" value="HisK_dim/P_dom"/>
</dbReference>
<dbReference type="FunFam" id="1.10.287.130:FF:000010">
    <property type="entry name" value="Two-component sensor histidine kinase"/>
    <property type="match status" value="1"/>
</dbReference>
<dbReference type="PROSITE" id="PS50885">
    <property type="entry name" value="HAMP"/>
    <property type="match status" value="1"/>
</dbReference>
<keyword evidence="4" id="KW-0597">Phosphoprotein</keyword>
<dbReference type="Gene3D" id="3.30.565.10">
    <property type="entry name" value="Histidine kinase-like ATPase, C-terminal domain"/>
    <property type="match status" value="1"/>
</dbReference>
<dbReference type="AlphaFoldDB" id="A0A401YK96"/>
<protein>
    <recommendedName>
        <fullName evidence="10">Sensor-like histidine kinase SenX3</fullName>
        <ecNumber evidence="3">2.7.13.3</ecNumber>
    </recommendedName>
</protein>
<evidence type="ECO:0000256" key="3">
    <source>
        <dbReference type="ARBA" id="ARBA00012438"/>
    </source>
</evidence>
<feature type="domain" description="Histidine kinase" evidence="12">
    <location>
        <begin position="281"/>
        <end position="496"/>
    </location>
</feature>
<dbReference type="EMBL" id="BIFH01000016">
    <property type="protein sequence ID" value="GCD95016.1"/>
    <property type="molecule type" value="Genomic_DNA"/>
</dbReference>
<dbReference type="Pfam" id="PF00512">
    <property type="entry name" value="HisKA"/>
    <property type="match status" value="1"/>
</dbReference>
<dbReference type="CDD" id="cd00082">
    <property type="entry name" value="HisKA"/>
    <property type="match status" value="1"/>
</dbReference>
<evidence type="ECO:0000256" key="1">
    <source>
        <dbReference type="ARBA" id="ARBA00000085"/>
    </source>
</evidence>
<dbReference type="GO" id="GO:0000156">
    <property type="term" value="F:phosphorelay response regulator activity"/>
    <property type="evidence" value="ECO:0007669"/>
    <property type="project" value="TreeGrafter"/>
</dbReference>
<gene>
    <name evidence="14" type="ORF">EHYA_02685</name>
</gene>
<dbReference type="InterPro" id="IPR005467">
    <property type="entry name" value="His_kinase_dom"/>
</dbReference>
<evidence type="ECO:0000256" key="2">
    <source>
        <dbReference type="ARBA" id="ARBA00004236"/>
    </source>
</evidence>
<dbReference type="GO" id="GO:0000155">
    <property type="term" value="F:phosphorelay sensor kinase activity"/>
    <property type="evidence" value="ECO:0007669"/>
    <property type="project" value="InterPro"/>
</dbReference>
<evidence type="ECO:0000313" key="15">
    <source>
        <dbReference type="Proteomes" id="UP000286931"/>
    </source>
</evidence>
<dbReference type="InterPro" id="IPR003660">
    <property type="entry name" value="HAMP_dom"/>
</dbReference>
<dbReference type="InterPro" id="IPR004358">
    <property type="entry name" value="Sig_transdc_His_kin-like_C"/>
</dbReference>
<organism evidence="14 15">
    <name type="scientific">Embleya hyalina</name>
    <dbReference type="NCBI Taxonomy" id="516124"/>
    <lineage>
        <taxon>Bacteria</taxon>
        <taxon>Bacillati</taxon>
        <taxon>Actinomycetota</taxon>
        <taxon>Actinomycetes</taxon>
        <taxon>Kitasatosporales</taxon>
        <taxon>Streptomycetaceae</taxon>
        <taxon>Embleya</taxon>
    </lineage>
</organism>
<dbReference type="Pfam" id="PF00672">
    <property type="entry name" value="HAMP"/>
    <property type="match status" value="1"/>
</dbReference>
<evidence type="ECO:0000256" key="5">
    <source>
        <dbReference type="ARBA" id="ARBA00022679"/>
    </source>
</evidence>
<evidence type="ECO:0000256" key="8">
    <source>
        <dbReference type="ARBA" id="ARBA00022989"/>
    </source>
</evidence>